<feature type="transmembrane region" description="Helical" evidence="10">
    <location>
        <begin position="67"/>
        <end position="86"/>
    </location>
</feature>
<keyword evidence="13" id="KW-1185">Reference proteome</keyword>
<dbReference type="Proteomes" id="UP001596098">
    <property type="component" value="Unassembled WGS sequence"/>
</dbReference>
<keyword evidence="2" id="KW-1003">Cell membrane</keyword>
<evidence type="ECO:0000313" key="12">
    <source>
        <dbReference type="EMBL" id="MFC6153854.1"/>
    </source>
</evidence>
<keyword evidence="8 10" id="KW-0472">Membrane</keyword>
<dbReference type="InterPro" id="IPR023837">
    <property type="entry name" value="EccCb-like_Actinobacteria"/>
</dbReference>
<keyword evidence="5 9" id="KW-0547">Nucleotide-binding</keyword>
<evidence type="ECO:0000256" key="4">
    <source>
        <dbReference type="ARBA" id="ARBA00022737"/>
    </source>
</evidence>
<organism evidence="12 13">
    <name type="scientific">Nocardioides yefusunii</name>
    <dbReference type="NCBI Taxonomy" id="2500546"/>
    <lineage>
        <taxon>Bacteria</taxon>
        <taxon>Bacillati</taxon>
        <taxon>Actinomycetota</taxon>
        <taxon>Actinomycetes</taxon>
        <taxon>Propionibacteriales</taxon>
        <taxon>Nocardioidaceae</taxon>
        <taxon>Nocardioides</taxon>
    </lineage>
</organism>
<name>A0ABW1QYX0_9ACTN</name>
<evidence type="ECO:0000256" key="5">
    <source>
        <dbReference type="ARBA" id="ARBA00022741"/>
    </source>
</evidence>
<evidence type="ECO:0000256" key="2">
    <source>
        <dbReference type="ARBA" id="ARBA00022475"/>
    </source>
</evidence>
<feature type="binding site" evidence="9">
    <location>
        <begin position="434"/>
        <end position="441"/>
    </location>
    <ligand>
        <name>ATP</name>
        <dbReference type="ChEBI" id="CHEBI:30616"/>
    </ligand>
</feature>
<dbReference type="PANTHER" id="PTHR22683:SF1">
    <property type="entry name" value="TYPE VII SECRETION SYSTEM PROTEIN ESSC"/>
    <property type="match status" value="1"/>
</dbReference>
<dbReference type="RefSeq" id="WP_164878652.1">
    <property type="nucleotide sequence ID" value="NZ_CP034929.1"/>
</dbReference>
<dbReference type="NCBIfam" id="TIGR03924">
    <property type="entry name" value="T7SS_EccC_a"/>
    <property type="match status" value="1"/>
</dbReference>
<dbReference type="InterPro" id="IPR002543">
    <property type="entry name" value="FtsK_dom"/>
</dbReference>
<feature type="binding site" evidence="9">
    <location>
        <begin position="787"/>
        <end position="794"/>
    </location>
    <ligand>
        <name>ATP</name>
        <dbReference type="ChEBI" id="CHEBI:30616"/>
    </ligand>
</feature>
<sequence>MSVAHVEDPETTSARALPTEEVLLPSAPVLPEPEAGANLTVLMPLTGALGSVAMVMGVAPGGSASRALLMAGSVLVSAGLMVLVQVTRQRTQRARVVSRAREEHLRLLAARGQDLRERRRHQADEQRRVWPAPAALHTVPHTVPHAVPHTDPQDAARGSALQVRLGLSTRRAPTTVLVDPPAPGVVDPVCRRATERFEAAHDSVDAMPVVVDLASVDQLVVDVPDRDDTLRALVLQSARLSPAEVAVAVMTDAEALPRWDWLKWLPHARDLSTGDVLLDLEAEPLIAARPPGRHLVLVDARAHLPEVPAQRIDRTTLVTGPRPVTPESRSLRITTASGTRLAQAVPDVDGVNALVPDRCSPALATAVARRLASRGAPAAPPAHTPAAMQVDLVTRPRHDLLTVLVAHTPAGDPVHLDLKESAHGGHGPHGLLVGATGSGKSEFLRTLVMGIVTTHLPEDVALVLVDFKGGATFSDLDALPHVAACVTNLSGAVGLVDRMQDAVGGEMERRQELLHATGFPNVTDYRAARAAGAELEPLPHLFVCVDEFSELLAARPEFVELFTAVGRLGRSLGIHLLLASQRLDEGRLHALEAHLSYRIALRTFSASESRAAIGVPDAHELPRRPGVGLFRSGAEAPVRFDAVHLGAPAPDASPARGPRPRVEVLTALTRPSSHSAPLLDVCAPQQDRTTLDRTTLGEQLLSHLHDAAADLAPARRIWLPPLDFTVDLGSLTPDVTVDPDLGLHSPRLRSQGGLRLPVGLVDRPRMQRHDALGLDLTGPRGHVAVVGAPRSGRSTAVQTLVSALALARTPAEAHLHLVDLGGGSLSPLALLPHVVSHVTRDSADLLPRVVDVVEGVVEERERRRAEGLPREIEPEVFLVIDGWGVLRAEHDDLERRLVHLAARALGAGVHLVVTAVRWSELRPAFLDVVGSRLELRLGDAYESVVDRRAAAVVPVDLPGRGIAADPGGSGAVTTRLAHPRLFAGEHTAPPVEVTCRAVAHHWHGPLPERLRELPETVTPADLTAPAPGVLRLGVDEAGRTISTAAGRHLVVQGPVGSGRTTSVRHLVAEWMQAVPSGQVVLLDPRGTLDGVVEDAHLLDHATTATEASSVVRAVAEHLLRRAPEAETPPVPVLVAVDDLELLRDLGGDLTPLTPLLARAESFGLTVIVAARTSPHRAPDRLVGLLGDLGATRISLTGMPAGRASVWATGGTEARAQLPVQTSAHRHH</sequence>
<comment type="subcellular location">
    <subcellularLocation>
        <location evidence="1">Cell membrane</location>
        <topology evidence="1">Multi-pass membrane protein</topology>
    </subcellularLocation>
</comment>
<evidence type="ECO:0000256" key="1">
    <source>
        <dbReference type="ARBA" id="ARBA00004651"/>
    </source>
</evidence>
<evidence type="ECO:0000313" key="13">
    <source>
        <dbReference type="Proteomes" id="UP001596098"/>
    </source>
</evidence>
<keyword evidence="3 10" id="KW-0812">Transmembrane</keyword>
<dbReference type="SMART" id="SM00382">
    <property type="entry name" value="AAA"/>
    <property type="match status" value="3"/>
</dbReference>
<evidence type="ECO:0000256" key="7">
    <source>
        <dbReference type="ARBA" id="ARBA00022989"/>
    </source>
</evidence>
<evidence type="ECO:0000256" key="10">
    <source>
        <dbReference type="SAM" id="Phobius"/>
    </source>
</evidence>
<dbReference type="EMBL" id="JBHSQI010000005">
    <property type="protein sequence ID" value="MFC6153854.1"/>
    <property type="molecule type" value="Genomic_DNA"/>
</dbReference>
<dbReference type="PANTHER" id="PTHR22683">
    <property type="entry name" value="SPORULATION PROTEIN RELATED"/>
    <property type="match status" value="1"/>
</dbReference>
<keyword evidence="7 10" id="KW-1133">Transmembrane helix</keyword>
<protein>
    <submittedName>
        <fullName evidence="12">Type VII secretion protein EccCa</fullName>
    </submittedName>
</protein>
<evidence type="ECO:0000256" key="9">
    <source>
        <dbReference type="PROSITE-ProRule" id="PRU00289"/>
    </source>
</evidence>
<dbReference type="InterPro" id="IPR003593">
    <property type="entry name" value="AAA+_ATPase"/>
</dbReference>
<evidence type="ECO:0000259" key="11">
    <source>
        <dbReference type="PROSITE" id="PS50901"/>
    </source>
</evidence>
<feature type="transmembrane region" description="Helical" evidence="10">
    <location>
        <begin position="35"/>
        <end position="55"/>
    </location>
</feature>
<proteinExistence type="predicted"/>
<dbReference type="InterPro" id="IPR050206">
    <property type="entry name" value="FtsK/SpoIIIE/SftA"/>
</dbReference>
<dbReference type="InterPro" id="IPR023836">
    <property type="entry name" value="EccCa-like_Actinobacteria"/>
</dbReference>
<dbReference type="NCBIfam" id="TIGR03925">
    <property type="entry name" value="T7SS_EccC_b"/>
    <property type="match status" value="1"/>
</dbReference>
<accession>A0ABW1QYX0</accession>
<dbReference type="InterPro" id="IPR027417">
    <property type="entry name" value="P-loop_NTPase"/>
</dbReference>
<evidence type="ECO:0000256" key="8">
    <source>
        <dbReference type="ARBA" id="ARBA00023136"/>
    </source>
</evidence>
<feature type="domain" description="FtsK" evidence="11">
    <location>
        <begin position="769"/>
        <end position="944"/>
    </location>
</feature>
<keyword evidence="6 9" id="KW-0067">ATP-binding</keyword>
<gene>
    <name evidence="12" type="primary">eccCa</name>
    <name evidence="12" type="ORF">ACFPWU_09300</name>
</gene>
<comment type="caution">
    <text evidence="12">The sequence shown here is derived from an EMBL/GenBank/DDBJ whole genome shotgun (WGS) entry which is preliminary data.</text>
</comment>
<dbReference type="SUPFAM" id="SSF52540">
    <property type="entry name" value="P-loop containing nucleoside triphosphate hydrolases"/>
    <property type="match status" value="3"/>
</dbReference>
<evidence type="ECO:0000256" key="6">
    <source>
        <dbReference type="ARBA" id="ARBA00022840"/>
    </source>
</evidence>
<dbReference type="Gene3D" id="3.40.50.300">
    <property type="entry name" value="P-loop containing nucleotide triphosphate hydrolases"/>
    <property type="match status" value="3"/>
</dbReference>
<feature type="domain" description="FtsK" evidence="11">
    <location>
        <begin position="411"/>
        <end position="610"/>
    </location>
</feature>
<dbReference type="Pfam" id="PF01580">
    <property type="entry name" value="FtsK_SpoIIIE"/>
    <property type="match status" value="2"/>
</dbReference>
<dbReference type="PROSITE" id="PS50901">
    <property type="entry name" value="FTSK"/>
    <property type="match status" value="2"/>
</dbReference>
<evidence type="ECO:0000256" key="3">
    <source>
        <dbReference type="ARBA" id="ARBA00022692"/>
    </source>
</evidence>
<keyword evidence="4" id="KW-0677">Repeat</keyword>
<reference evidence="13" key="1">
    <citation type="journal article" date="2019" name="Int. J. Syst. Evol. Microbiol.">
        <title>The Global Catalogue of Microorganisms (GCM) 10K type strain sequencing project: providing services to taxonomists for standard genome sequencing and annotation.</title>
        <authorList>
            <consortium name="The Broad Institute Genomics Platform"/>
            <consortium name="The Broad Institute Genome Sequencing Center for Infectious Disease"/>
            <person name="Wu L."/>
            <person name="Ma J."/>
        </authorList>
    </citation>
    <scope>NUCLEOTIDE SEQUENCE [LARGE SCALE GENOMIC DNA]</scope>
    <source>
        <strain evidence="13">DFY28</strain>
    </source>
</reference>